<evidence type="ECO:0000313" key="4">
    <source>
        <dbReference type="Proteomes" id="UP000603227"/>
    </source>
</evidence>
<dbReference type="PANTHER" id="PTHR31273">
    <property type="entry name" value="PHOSPHOKETOLASE-RELATED"/>
    <property type="match status" value="1"/>
</dbReference>
<dbReference type="Proteomes" id="UP000603227">
    <property type="component" value="Unassembled WGS sequence"/>
</dbReference>
<reference evidence="3" key="1">
    <citation type="journal article" date="2014" name="Int. J. Syst. Evol. Microbiol.">
        <title>Complete genome sequence of Corynebacterium casei LMG S-19264T (=DSM 44701T), isolated from a smear-ripened cheese.</title>
        <authorList>
            <consortium name="US DOE Joint Genome Institute (JGI-PGF)"/>
            <person name="Walter F."/>
            <person name="Albersmeier A."/>
            <person name="Kalinowski J."/>
            <person name="Ruckert C."/>
        </authorList>
    </citation>
    <scope>NUCLEOTIDE SEQUENCE</scope>
    <source>
        <strain evidence="3">CGMCC 4.7403</strain>
    </source>
</reference>
<dbReference type="PANTHER" id="PTHR31273:SF0">
    <property type="entry name" value="PHOSPHOKETOLASE-RELATED"/>
    <property type="match status" value="1"/>
</dbReference>
<dbReference type="Gene3D" id="3.40.50.970">
    <property type="match status" value="1"/>
</dbReference>
<protein>
    <recommendedName>
        <fullName evidence="2">Xylulose 5-phosphate/Fructose 6-phosphate phosphoketolase N-terminal domain-containing protein</fullName>
    </recommendedName>
</protein>
<accession>A0A918ZK62</accession>
<feature type="domain" description="Xylulose 5-phosphate/Fructose 6-phosphate phosphoketolase N-terminal" evidence="2">
    <location>
        <begin position="13"/>
        <end position="63"/>
    </location>
</feature>
<keyword evidence="4" id="KW-1185">Reference proteome</keyword>
<dbReference type="InterPro" id="IPR018970">
    <property type="entry name" value="Xul5P/Fru6P_PKetolase_N"/>
</dbReference>
<dbReference type="GO" id="GO:0005975">
    <property type="term" value="P:carbohydrate metabolic process"/>
    <property type="evidence" value="ECO:0007669"/>
    <property type="project" value="InterPro"/>
</dbReference>
<proteinExistence type="predicted"/>
<organism evidence="3 4">
    <name type="scientific">Streptomyces capitiformicae</name>
    <dbReference type="NCBI Taxonomy" id="2014920"/>
    <lineage>
        <taxon>Bacteria</taxon>
        <taxon>Bacillati</taxon>
        <taxon>Actinomycetota</taxon>
        <taxon>Actinomycetes</taxon>
        <taxon>Kitasatosporales</taxon>
        <taxon>Streptomycetaceae</taxon>
        <taxon>Streptomyces</taxon>
    </lineage>
</organism>
<feature type="region of interest" description="Disordered" evidence="1">
    <location>
        <begin position="54"/>
        <end position="78"/>
    </location>
</feature>
<dbReference type="GO" id="GO:0016832">
    <property type="term" value="F:aldehyde-lyase activity"/>
    <property type="evidence" value="ECO:0007669"/>
    <property type="project" value="InterPro"/>
</dbReference>
<evidence type="ECO:0000256" key="1">
    <source>
        <dbReference type="SAM" id="MobiDB-lite"/>
    </source>
</evidence>
<name>A0A918ZK62_9ACTN</name>
<comment type="caution">
    <text evidence="3">The sequence shown here is derived from an EMBL/GenBank/DDBJ whole genome shotgun (WGS) entry which is preliminary data.</text>
</comment>
<dbReference type="EMBL" id="BNAT01000042">
    <property type="protein sequence ID" value="GHE55714.1"/>
    <property type="molecule type" value="Genomic_DNA"/>
</dbReference>
<dbReference type="InterPro" id="IPR005593">
    <property type="entry name" value="Xul5P/Fru6P_PKetolase"/>
</dbReference>
<dbReference type="Pfam" id="PF09364">
    <property type="entry name" value="XFP_N"/>
    <property type="match status" value="1"/>
</dbReference>
<evidence type="ECO:0000313" key="3">
    <source>
        <dbReference type="EMBL" id="GHE55714.1"/>
    </source>
</evidence>
<feature type="compositionally biased region" description="Low complexity" evidence="1">
    <location>
        <begin position="62"/>
        <end position="78"/>
    </location>
</feature>
<gene>
    <name evidence="3" type="ORF">GCM10017771_78330</name>
</gene>
<dbReference type="AlphaFoldDB" id="A0A918ZK62"/>
<sequence>MTKVEHQNVTVLSDHGLRTLDAHWRAANYLAAGQIYLMANPLLTEPLLPEHTKPRLLGHWGTGAPLPGSPSSTPTSTG</sequence>
<evidence type="ECO:0000259" key="2">
    <source>
        <dbReference type="Pfam" id="PF09364"/>
    </source>
</evidence>
<reference evidence="3" key="2">
    <citation type="submission" date="2020-09" db="EMBL/GenBank/DDBJ databases">
        <authorList>
            <person name="Sun Q."/>
            <person name="Zhou Y."/>
        </authorList>
    </citation>
    <scope>NUCLEOTIDE SEQUENCE</scope>
    <source>
        <strain evidence="3">CGMCC 4.7403</strain>
    </source>
</reference>